<feature type="transmembrane region" description="Helical" evidence="1">
    <location>
        <begin position="41"/>
        <end position="72"/>
    </location>
</feature>
<dbReference type="Pfam" id="PF06055">
    <property type="entry name" value="ExoD"/>
    <property type="match status" value="1"/>
</dbReference>
<proteinExistence type="predicted"/>
<dbReference type="InterPro" id="IPR010331">
    <property type="entry name" value="ExoD"/>
</dbReference>
<dbReference type="EMBL" id="JBHSWA010000001">
    <property type="protein sequence ID" value="MFC6641792.1"/>
    <property type="molecule type" value="Genomic_DNA"/>
</dbReference>
<sequence>MRQDEHTLAYLLDSMERAAEKETVSINDVLHEIGDRSITPLILIVALLLVSPLSGIPGVSTLAAVTIILLAVQAVTGRRRLWMPQFLLRREVAGHRLSGCVRFLRRPCAFVDGRCKPRLQFLTTGPMRFITLVVVTIIPLGWPFMEVLPMMSSLGAGTVALLVFGLFTRDGLFVLLGYLCVAITLSAGALLVLTAASS</sequence>
<reference evidence="3" key="1">
    <citation type="journal article" date="2019" name="Int. J. Syst. Evol. Microbiol.">
        <title>The Global Catalogue of Microorganisms (GCM) 10K type strain sequencing project: providing services to taxonomists for standard genome sequencing and annotation.</title>
        <authorList>
            <consortium name="The Broad Institute Genomics Platform"/>
            <consortium name="The Broad Institute Genome Sequencing Center for Infectious Disease"/>
            <person name="Wu L."/>
            <person name="Ma J."/>
        </authorList>
    </citation>
    <scope>NUCLEOTIDE SEQUENCE [LARGE SCALE GENOMIC DNA]</scope>
    <source>
        <strain evidence="3">NBRC 111368</strain>
    </source>
</reference>
<comment type="caution">
    <text evidence="2">The sequence shown here is derived from an EMBL/GenBank/DDBJ whole genome shotgun (WGS) entry which is preliminary data.</text>
</comment>
<dbReference type="Proteomes" id="UP001596403">
    <property type="component" value="Unassembled WGS sequence"/>
</dbReference>
<feature type="transmembrane region" description="Helical" evidence="1">
    <location>
        <begin position="175"/>
        <end position="196"/>
    </location>
</feature>
<dbReference type="PANTHER" id="PTHR41795:SF1">
    <property type="entry name" value="EXOPOLYSACCHARIDE SYNTHESIS PROTEIN"/>
    <property type="match status" value="1"/>
</dbReference>
<keyword evidence="3" id="KW-1185">Reference proteome</keyword>
<evidence type="ECO:0000256" key="1">
    <source>
        <dbReference type="SAM" id="Phobius"/>
    </source>
</evidence>
<keyword evidence="1" id="KW-0812">Transmembrane</keyword>
<evidence type="ECO:0000313" key="2">
    <source>
        <dbReference type="EMBL" id="MFC6641792.1"/>
    </source>
</evidence>
<keyword evidence="1" id="KW-0472">Membrane</keyword>
<accession>A0ABW1YX08</accession>
<protein>
    <submittedName>
        <fullName evidence="2">Exopolysaccharide biosynthesis protein</fullName>
    </submittedName>
</protein>
<organism evidence="2 3">
    <name type="scientific">Sulfitobacter profundi</name>
    <dbReference type="NCBI Taxonomy" id="2679961"/>
    <lineage>
        <taxon>Bacteria</taxon>
        <taxon>Pseudomonadati</taxon>
        <taxon>Pseudomonadota</taxon>
        <taxon>Alphaproteobacteria</taxon>
        <taxon>Rhodobacterales</taxon>
        <taxon>Roseobacteraceae</taxon>
        <taxon>Sulfitobacter</taxon>
    </lineage>
</organism>
<gene>
    <name evidence="2" type="ORF">ACFQAU_08775</name>
</gene>
<feature type="transmembrane region" description="Helical" evidence="1">
    <location>
        <begin position="126"/>
        <end position="144"/>
    </location>
</feature>
<feature type="transmembrane region" description="Helical" evidence="1">
    <location>
        <begin position="150"/>
        <end position="168"/>
    </location>
</feature>
<dbReference type="PANTHER" id="PTHR41795">
    <property type="entry name" value="EXOPOLYSACCHARIDE SYNTHESIS PROTEIN"/>
    <property type="match status" value="1"/>
</dbReference>
<dbReference type="RefSeq" id="WP_120349917.1">
    <property type="nucleotide sequence ID" value="NZ_JBHSWA010000001.1"/>
</dbReference>
<name>A0ABW1YX08_9RHOB</name>
<dbReference type="PIRSF" id="PIRSF033239">
    <property type="entry name" value="ExoD"/>
    <property type="match status" value="1"/>
</dbReference>
<keyword evidence="1" id="KW-1133">Transmembrane helix</keyword>
<evidence type="ECO:0000313" key="3">
    <source>
        <dbReference type="Proteomes" id="UP001596403"/>
    </source>
</evidence>